<evidence type="ECO:0000313" key="1">
    <source>
        <dbReference type="EMBL" id="KAK7243548.1"/>
    </source>
</evidence>
<sequence length="86" mass="8965">MSFPVMAALDVAALDVFTEEPVIPHLGAIEIAEAVLGALLEEAVNALMVATEDESVPVTPHLGEGLAIEIAEVVLGVEEAVIDIYL</sequence>
<reference evidence="1 2" key="1">
    <citation type="submission" date="2024-01" db="EMBL/GenBank/DDBJ databases">
        <title>The genomes of 5 underutilized Papilionoideae crops provide insights into root nodulation and disease resistanc.</title>
        <authorList>
            <person name="Yuan L."/>
        </authorList>
    </citation>
    <scope>NUCLEOTIDE SEQUENCE [LARGE SCALE GENOMIC DNA]</scope>
    <source>
        <strain evidence="1">ZHUSHIDOU_FW_LH</strain>
        <tissue evidence="1">Leaf</tissue>
    </source>
</reference>
<gene>
    <name evidence="1" type="ORF">RIF29_38350</name>
</gene>
<evidence type="ECO:0000313" key="2">
    <source>
        <dbReference type="Proteomes" id="UP001372338"/>
    </source>
</evidence>
<dbReference type="EMBL" id="JAYWIO010000008">
    <property type="protein sequence ID" value="KAK7243548.1"/>
    <property type="molecule type" value="Genomic_DNA"/>
</dbReference>
<dbReference type="Proteomes" id="UP001372338">
    <property type="component" value="Unassembled WGS sequence"/>
</dbReference>
<comment type="caution">
    <text evidence="1">The sequence shown here is derived from an EMBL/GenBank/DDBJ whole genome shotgun (WGS) entry which is preliminary data.</text>
</comment>
<accession>A0AAN9E234</accession>
<protein>
    <submittedName>
        <fullName evidence="1">Uncharacterized protein</fullName>
    </submittedName>
</protein>
<organism evidence="1 2">
    <name type="scientific">Crotalaria pallida</name>
    <name type="common">Smooth rattlebox</name>
    <name type="synonym">Crotalaria striata</name>
    <dbReference type="NCBI Taxonomy" id="3830"/>
    <lineage>
        <taxon>Eukaryota</taxon>
        <taxon>Viridiplantae</taxon>
        <taxon>Streptophyta</taxon>
        <taxon>Embryophyta</taxon>
        <taxon>Tracheophyta</taxon>
        <taxon>Spermatophyta</taxon>
        <taxon>Magnoliopsida</taxon>
        <taxon>eudicotyledons</taxon>
        <taxon>Gunneridae</taxon>
        <taxon>Pentapetalae</taxon>
        <taxon>rosids</taxon>
        <taxon>fabids</taxon>
        <taxon>Fabales</taxon>
        <taxon>Fabaceae</taxon>
        <taxon>Papilionoideae</taxon>
        <taxon>50 kb inversion clade</taxon>
        <taxon>genistoids sensu lato</taxon>
        <taxon>core genistoids</taxon>
        <taxon>Crotalarieae</taxon>
        <taxon>Crotalaria</taxon>
    </lineage>
</organism>
<dbReference type="AlphaFoldDB" id="A0AAN9E234"/>
<proteinExistence type="predicted"/>
<keyword evidence="2" id="KW-1185">Reference proteome</keyword>
<name>A0AAN9E234_CROPI</name>